<dbReference type="Pfam" id="PF03551">
    <property type="entry name" value="PadR"/>
    <property type="match status" value="1"/>
</dbReference>
<dbReference type="EMBL" id="PRKQ01000054">
    <property type="protein sequence ID" value="PPA90201.1"/>
    <property type="molecule type" value="Genomic_DNA"/>
</dbReference>
<protein>
    <recommendedName>
        <fullName evidence="1">Transcription regulator PadR N-terminal domain-containing protein</fullName>
    </recommendedName>
</protein>
<dbReference type="AlphaFoldDB" id="A0AAP8Q8E5"/>
<dbReference type="PANTHER" id="PTHR33169">
    <property type="entry name" value="PADR-FAMILY TRANSCRIPTIONAL REGULATOR"/>
    <property type="match status" value="1"/>
</dbReference>
<dbReference type="InterPro" id="IPR036390">
    <property type="entry name" value="WH_DNA-bd_sf"/>
</dbReference>
<reference evidence="2 3" key="1">
    <citation type="submission" date="2018-02" db="EMBL/GenBank/DDBJ databases">
        <title>Comparative analysis of genomes of three Brevibacillus laterosporus strains producers of potent antimicrobials isolated from silage.</title>
        <authorList>
            <person name="Kojic M."/>
            <person name="Miljkovic M."/>
            <person name="Studholme D."/>
            <person name="Filipic B."/>
        </authorList>
    </citation>
    <scope>NUCLEOTIDE SEQUENCE [LARGE SCALE GENOMIC DNA]</scope>
    <source>
        <strain evidence="2 3">BGSP11</strain>
    </source>
</reference>
<comment type="caution">
    <text evidence="2">The sequence shown here is derived from an EMBL/GenBank/DDBJ whole genome shotgun (WGS) entry which is preliminary data.</text>
</comment>
<evidence type="ECO:0000313" key="2">
    <source>
        <dbReference type="EMBL" id="PPA90201.1"/>
    </source>
</evidence>
<accession>A0AAP8Q8E5</accession>
<feature type="domain" description="Transcription regulator PadR N-terminal" evidence="1">
    <location>
        <begin position="167"/>
        <end position="231"/>
    </location>
</feature>
<organism evidence="2 3">
    <name type="scientific">Brevibacillus laterosporus</name>
    <name type="common">Bacillus laterosporus</name>
    <dbReference type="NCBI Taxonomy" id="1465"/>
    <lineage>
        <taxon>Bacteria</taxon>
        <taxon>Bacillati</taxon>
        <taxon>Bacillota</taxon>
        <taxon>Bacilli</taxon>
        <taxon>Bacillales</taxon>
        <taxon>Paenibacillaceae</taxon>
        <taxon>Brevibacillus</taxon>
    </lineage>
</organism>
<evidence type="ECO:0000259" key="1">
    <source>
        <dbReference type="Pfam" id="PF03551"/>
    </source>
</evidence>
<dbReference type="PANTHER" id="PTHR33169:SF14">
    <property type="entry name" value="TRANSCRIPTIONAL REGULATOR RV3488"/>
    <property type="match status" value="1"/>
</dbReference>
<proteinExistence type="predicted"/>
<name>A0AAP8Q8E5_BRELA</name>
<dbReference type="InterPro" id="IPR052509">
    <property type="entry name" value="Metal_resp_DNA-bind_regulator"/>
</dbReference>
<sequence>MKNIYSFFVEGRIFMIEKIKNLQKVGFSQKEFFYIFVLTELREENQYISSMFLNLQHTFPAKKYSRAQFYRAVKEMDKSYRWIEPLPTKGNKIMYRITQPGSLLLDNYKSTFYLNYSSLLITCERFLHKNNHTTSPDLTDEQQRYFSKIINVKELLFYFILKRLGSTKKKYYGSEIRQELKSLYGWHSSEGYLYDVLHQMEASLLIESQWSDIERRRKKYFIITEKGIKAFSTIEQNTHYKLQQIHQFISDILTLFNRA</sequence>
<evidence type="ECO:0000313" key="3">
    <source>
        <dbReference type="Proteomes" id="UP000239759"/>
    </source>
</evidence>
<gene>
    <name evidence="2" type="ORF">C4A77_24970</name>
</gene>
<dbReference type="SUPFAM" id="SSF46785">
    <property type="entry name" value="Winged helix' DNA-binding domain"/>
    <property type="match status" value="1"/>
</dbReference>
<dbReference type="Proteomes" id="UP000239759">
    <property type="component" value="Unassembled WGS sequence"/>
</dbReference>
<dbReference type="InterPro" id="IPR005149">
    <property type="entry name" value="Tscrpt_reg_PadR_N"/>
</dbReference>
<dbReference type="InterPro" id="IPR036388">
    <property type="entry name" value="WH-like_DNA-bd_sf"/>
</dbReference>
<dbReference type="Gene3D" id="1.10.10.10">
    <property type="entry name" value="Winged helix-like DNA-binding domain superfamily/Winged helix DNA-binding domain"/>
    <property type="match status" value="1"/>
</dbReference>